<name>A0A8H6LWM8_9AGAR</name>
<dbReference type="SUPFAM" id="SSF54695">
    <property type="entry name" value="POZ domain"/>
    <property type="match status" value="1"/>
</dbReference>
<keyword evidence="3" id="KW-1185">Reference proteome</keyword>
<dbReference type="InterPro" id="IPR011333">
    <property type="entry name" value="SKP1/BTB/POZ_sf"/>
</dbReference>
<accession>A0A8H6LWM8</accession>
<reference evidence="2 3" key="1">
    <citation type="submission" date="2020-07" db="EMBL/GenBank/DDBJ databases">
        <title>Comparative genomics of pyrophilous fungi reveals a link between fire events and developmental genes.</title>
        <authorList>
            <consortium name="DOE Joint Genome Institute"/>
            <person name="Steindorff A.S."/>
            <person name="Carver A."/>
            <person name="Calhoun S."/>
            <person name="Stillman K."/>
            <person name="Liu H."/>
            <person name="Lipzen A."/>
            <person name="Pangilinan J."/>
            <person name="Labutti K."/>
            <person name="Bruns T.D."/>
            <person name="Grigoriev I.V."/>
        </authorList>
    </citation>
    <scope>NUCLEOTIDE SEQUENCE [LARGE SCALE GENOMIC DNA]</scope>
    <source>
        <strain evidence="2 3">CBS 144469</strain>
    </source>
</reference>
<evidence type="ECO:0000313" key="3">
    <source>
        <dbReference type="Proteomes" id="UP000521943"/>
    </source>
</evidence>
<dbReference type="Gene3D" id="3.30.710.10">
    <property type="entry name" value="Potassium Channel Kv1.1, Chain A"/>
    <property type="match status" value="1"/>
</dbReference>
<dbReference type="AlphaFoldDB" id="A0A8H6LWM8"/>
<organism evidence="2 3">
    <name type="scientific">Ephemerocybe angulata</name>
    <dbReference type="NCBI Taxonomy" id="980116"/>
    <lineage>
        <taxon>Eukaryota</taxon>
        <taxon>Fungi</taxon>
        <taxon>Dikarya</taxon>
        <taxon>Basidiomycota</taxon>
        <taxon>Agaricomycotina</taxon>
        <taxon>Agaricomycetes</taxon>
        <taxon>Agaricomycetidae</taxon>
        <taxon>Agaricales</taxon>
        <taxon>Agaricineae</taxon>
        <taxon>Psathyrellaceae</taxon>
        <taxon>Ephemerocybe</taxon>
    </lineage>
</organism>
<gene>
    <name evidence="2" type="ORF">DFP72DRAFT_1177464</name>
</gene>
<proteinExistence type="predicted"/>
<dbReference type="OrthoDB" id="2985972at2759"/>
<sequence>MATTIDAGTTKSTRGCFYFELVTLKVEDRIYRIPKSVLEEWSQTFKEMFGILPGESAEGSSDENPIILPGCTIAEFESLMKVLLTPTSIKPLTLSEDQWIGVLPALPRAPSPSPTES</sequence>
<evidence type="ECO:0000313" key="2">
    <source>
        <dbReference type="EMBL" id="KAF6743916.1"/>
    </source>
</evidence>
<evidence type="ECO:0000259" key="1">
    <source>
        <dbReference type="Pfam" id="PF00651"/>
    </source>
</evidence>
<dbReference type="Proteomes" id="UP000521943">
    <property type="component" value="Unassembled WGS sequence"/>
</dbReference>
<dbReference type="EMBL" id="JACGCI010000132">
    <property type="protein sequence ID" value="KAF6743916.1"/>
    <property type="molecule type" value="Genomic_DNA"/>
</dbReference>
<dbReference type="InterPro" id="IPR000210">
    <property type="entry name" value="BTB/POZ_dom"/>
</dbReference>
<comment type="caution">
    <text evidence="2">The sequence shown here is derived from an EMBL/GenBank/DDBJ whole genome shotgun (WGS) entry which is preliminary data.</text>
</comment>
<feature type="domain" description="BTB" evidence="1">
    <location>
        <begin position="22"/>
        <end position="86"/>
    </location>
</feature>
<dbReference type="CDD" id="cd18186">
    <property type="entry name" value="BTB_POZ_ZBTB_KLHL-like"/>
    <property type="match status" value="1"/>
</dbReference>
<protein>
    <recommendedName>
        <fullName evidence="1">BTB domain-containing protein</fullName>
    </recommendedName>
</protein>
<dbReference type="Pfam" id="PF00651">
    <property type="entry name" value="BTB"/>
    <property type="match status" value="1"/>
</dbReference>